<dbReference type="InterPro" id="IPR011006">
    <property type="entry name" value="CheY-like_superfamily"/>
</dbReference>
<dbReference type="EMBL" id="BPQO01000004">
    <property type="protein sequence ID" value="GJD87752.1"/>
    <property type="molecule type" value="Genomic_DNA"/>
</dbReference>
<dbReference type="SMART" id="SM00448">
    <property type="entry name" value="REC"/>
    <property type="match status" value="1"/>
</dbReference>
<evidence type="ECO:0000256" key="1">
    <source>
        <dbReference type="ARBA" id="ARBA00022553"/>
    </source>
</evidence>
<dbReference type="PANTHER" id="PTHR44591:SF3">
    <property type="entry name" value="RESPONSE REGULATORY DOMAIN-CONTAINING PROTEIN"/>
    <property type="match status" value="1"/>
</dbReference>
<dbReference type="Proteomes" id="UP001055247">
    <property type="component" value="Unassembled WGS sequence"/>
</dbReference>
<dbReference type="AlphaFoldDB" id="A0AAV4ZHT7"/>
<reference evidence="6" key="2">
    <citation type="submission" date="2021-08" db="EMBL/GenBank/DDBJ databases">
        <authorList>
            <person name="Tani A."/>
            <person name="Ola A."/>
            <person name="Ogura Y."/>
            <person name="Katsura K."/>
            <person name="Hayashi T."/>
        </authorList>
    </citation>
    <scope>NUCLEOTIDE SEQUENCE</scope>
    <source>
        <strain evidence="6">DSM 16372</strain>
    </source>
</reference>
<dbReference type="Gene3D" id="3.40.50.2300">
    <property type="match status" value="1"/>
</dbReference>
<feature type="domain" description="Response regulatory" evidence="5">
    <location>
        <begin position="2"/>
        <end position="119"/>
    </location>
</feature>
<evidence type="ECO:0000313" key="6">
    <source>
        <dbReference type="EMBL" id="GJD87752.1"/>
    </source>
</evidence>
<evidence type="ECO:0000256" key="2">
    <source>
        <dbReference type="ARBA" id="ARBA00023015"/>
    </source>
</evidence>
<dbReference type="InterPro" id="IPR050595">
    <property type="entry name" value="Bact_response_regulator"/>
</dbReference>
<evidence type="ECO:0000256" key="3">
    <source>
        <dbReference type="ARBA" id="ARBA00023163"/>
    </source>
</evidence>
<protein>
    <submittedName>
        <fullName evidence="6">Protein-glutamate methylesterase/protein-glutamine glutaminase</fullName>
    </submittedName>
</protein>
<accession>A0AAV4ZHT7</accession>
<reference evidence="6" key="1">
    <citation type="journal article" date="2016" name="Front. Microbiol.">
        <title>Genome Sequence of the Piezophilic, Mesophilic Sulfate-Reducing Bacterium Desulfovibrio indicus J2T.</title>
        <authorList>
            <person name="Cao J."/>
            <person name="Maignien L."/>
            <person name="Shao Z."/>
            <person name="Alain K."/>
            <person name="Jebbar M."/>
        </authorList>
    </citation>
    <scope>NUCLEOTIDE SEQUENCE</scope>
    <source>
        <strain evidence="6">DSM 16372</strain>
    </source>
</reference>
<dbReference type="InterPro" id="IPR001789">
    <property type="entry name" value="Sig_transdc_resp-reg_receiver"/>
</dbReference>
<keyword evidence="1 4" id="KW-0597">Phosphoprotein</keyword>
<gene>
    <name evidence="6" type="primary">cheB_4</name>
    <name evidence="6" type="ORF">BHAOGJBA_1257</name>
</gene>
<dbReference type="Gene3D" id="1.10.3210.10">
    <property type="entry name" value="Hypothetical protein af1432"/>
    <property type="match status" value="1"/>
</dbReference>
<comment type="caution">
    <text evidence="6">The sequence shown here is derived from an EMBL/GenBank/DDBJ whole genome shotgun (WGS) entry which is preliminary data.</text>
</comment>
<dbReference type="PROSITE" id="PS50110">
    <property type="entry name" value="RESPONSE_REGULATORY"/>
    <property type="match status" value="1"/>
</dbReference>
<dbReference type="RefSeq" id="WP_238229747.1">
    <property type="nucleotide sequence ID" value="NZ_BPQO01000004.1"/>
</dbReference>
<name>A0AAV4ZHT7_9HYPH</name>
<feature type="modified residue" description="4-aspartylphosphate" evidence="4">
    <location>
        <position position="52"/>
    </location>
</feature>
<organism evidence="6 7">
    <name type="scientific">Methylobacterium hispanicum</name>
    <dbReference type="NCBI Taxonomy" id="270350"/>
    <lineage>
        <taxon>Bacteria</taxon>
        <taxon>Pseudomonadati</taxon>
        <taxon>Pseudomonadota</taxon>
        <taxon>Alphaproteobacteria</taxon>
        <taxon>Hyphomicrobiales</taxon>
        <taxon>Methylobacteriaceae</taxon>
        <taxon>Methylobacterium</taxon>
    </lineage>
</organism>
<dbReference type="GO" id="GO:0000160">
    <property type="term" value="P:phosphorelay signal transduction system"/>
    <property type="evidence" value="ECO:0007669"/>
    <property type="project" value="InterPro"/>
</dbReference>
<evidence type="ECO:0000259" key="5">
    <source>
        <dbReference type="PROSITE" id="PS50110"/>
    </source>
</evidence>
<dbReference type="CDD" id="cd17551">
    <property type="entry name" value="REC_RpfG-like"/>
    <property type="match status" value="1"/>
</dbReference>
<keyword evidence="3" id="KW-0804">Transcription</keyword>
<proteinExistence type="predicted"/>
<keyword evidence="2" id="KW-0805">Transcription regulation</keyword>
<sequence>MRAFVIDDSRVNRLTLSTVIARIEGARVEEFDNPVEALEKLCADPPDIVIVDQMMERMSGIDFIRKARSIPALDTLPIVMATSSERKEVRREALDAGATDFIAKPVDMIEFKARVRNLMTLRQASSPRSGMAGLAELLAEAFSEQGRRSNQSAMRDPSERRVAAYAAVMLQDLGIPDLSRRILQVATTFDALASGSQGRGAMTLDEARARVVAEAGERLDRSAVDTFLRTWDLIEQIYDSSASSRDL</sequence>
<dbReference type="Pfam" id="PF00072">
    <property type="entry name" value="Response_reg"/>
    <property type="match status" value="1"/>
</dbReference>
<keyword evidence="7" id="KW-1185">Reference proteome</keyword>
<dbReference type="SUPFAM" id="SSF52172">
    <property type="entry name" value="CheY-like"/>
    <property type="match status" value="1"/>
</dbReference>
<evidence type="ECO:0000313" key="7">
    <source>
        <dbReference type="Proteomes" id="UP001055247"/>
    </source>
</evidence>
<dbReference type="PANTHER" id="PTHR44591">
    <property type="entry name" value="STRESS RESPONSE REGULATOR PROTEIN 1"/>
    <property type="match status" value="1"/>
</dbReference>
<evidence type="ECO:0000256" key="4">
    <source>
        <dbReference type="PROSITE-ProRule" id="PRU00169"/>
    </source>
</evidence>